<dbReference type="PANTHER" id="PTHR38166">
    <property type="entry name" value="C2H2-TYPE DOMAIN-CONTAINING PROTEIN-RELATED"/>
    <property type="match status" value="1"/>
</dbReference>
<feature type="compositionally biased region" description="Acidic residues" evidence="1">
    <location>
        <begin position="141"/>
        <end position="150"/>
    </location>
</feature>
<feature type="region of interest" description="Disordered" evidence="1">
    <location>
        <begin position="588"/>
        <end position="608"/>
    </location>
</feature>
<comment type="caution">
    <text evidence="2">The sequence shown here is derived from an EMBL/GenBank/DDBJ whole genome shotgun (WGS) entry which is preliminary data.</text>
</comment>
<feature type="region of interest" description="Disordered" evidence="1">
    <location>
        <begin position="79"/>
        <end position="158"/>
    </location>
</feature>
<name>A0ABR0FM87_9PEZI</name>
<feature type="compositionally biased region" description="Polar residues" evidence="1">
    <location>
        <begin position="79"/>
        <end position="108"/>
    </location>
</feature>
<feature type="region of interest" description="Disordered" evidence="1">
    <location>
        <begin position="440"/>
        <end position="474"/>
    </location>
</feature>
<reference evidence="2 3" key="1">
    <citation type="journal article" date="2023" name="bioRxiv">
        <title>High-quality genome assemblies of four members of thePodospora anserinaspecies complex.</title>
        <authorList>
            <person name="Ament-Velasquez S.L."/>
            <person name="Vogan A.A."/>
            <person name="Wallerman O."/>
            <person name="Hartmann F."/>
            <person name="Gautier V."/>
            <person name="Silar P."/>
            <person name="Giraud T."/>
            <person name="Johannesson H."/>
        </authorList>
    </citation>
    <scope>NUCLEOTIDE SEQUENCE [LARGE SCALE GENOMIC DNA]</scope>
    <source>
        <strain evidence="2 3">CBS 112042</strain>
    </source>
</reference>
<feature type="compositionally biased region" description="Basic and acidic residues" evidence="1">
    <location>
        <begin position="205"/>
        <end position="214"/>
    </location>
</feature>
<proteinExistence type="predicted"/>
<dbReference type="GeneID" id="87896746"/>
<evidence type="ECO:0000256" key="1">
    <source>
        <dbReference type="SAM" id="MobiDB-lite"/>
    </source>
</evidence>
<organism evidence="2 3">
    <name type="scientific">Podospora bellae-mahoneyi</name>
    <dbReference type="NCBI Taxonomy" id="2093777"/>
    <lineage>
        <taxon>Eukaryota</taxon>
        <taxon>Fungi</taxon>
        <taxon>Dikarya</taxon>
        <taxon>Ascomycota</taxon>
        <taxon>Pezizomycotina</taxon>
        <taxon>Sordariomycetes</taxon>
        <taxon>Sordariomycetidae</taxon>
        <taxon>Sordariales</taxon>
        <taxon>Podosporaceae</taxon>
        <taxon>Podospora</taxon>
    </lineage>
</organism>
<keyword evidence="3" id="KW-1185">Reference proteome</keyword>
<evidence type="ECO:0008006" key="4">
    <source>
        <dbReference type="Google" id="ProtNLM"/>
    </source>
</evidence>
<evidence type="ECO:0000313" key="3">
    <source>
        <dbReference type="Proteomes" id="UP001322138"/>
    </source>
</evidence>
<feature type="compositionally biased region" description="Polar residues" evidence="1">
    <location>
        <begin position="447"/>
        <end position="458"/>
    </location>
</feature>
<dbReference type="Proteomes" id="UP001322138">
    <property type="component" value="Unassembled WGS sequence"/>
</dbReference>
<gene>
    <name evidence="2" type="ORF">QC761_301100</name>
</gene>
<feature type="compositionally biased region" description="Polar residues" evidence="1">
    <location>
        <begin position="588"/>
        <end position="598"/>
    </location>
</feature>
<feature type="compositionally biased region" description="Low complexity" evidence="1">
    <location>
        <begin position="110"/>
        <end position="126"/>
    </location>
</feature>
<protein>
    <recommendedName>
        <fullName evidence="4">C2H2-type domain-containing protein</fullName>
    </recommendedName>
</protein>
<feature type="compositionally biased region" description="Low complexity" evidence="1">
    <location>
        <begin position="194"/>
        <end position="204"/>
    </location>
</feature>
<feature type="compositionally biased region" description="Acidic residues" evidence="1">
    <location>
        <begin position="231"/>
        <end position="240"/>
    </location>
</feature>
<dbReference type="PANTHER" id="PTHR38166:SF1">
    <property type="entry name" value="C2H2-TYPE DOMAIN-CONTAINING PROTEIN"/>
    <property type="match status" value="1"/>
</dbReference>
<sequence>MLTENMEEFWACCRCGFGMMVPTVELVCMEVSCQHVLCVHCPVEKCWVKGCREPEPYDSKFNSQIPSKSHGTPALAQYMSESPESTSASENVSPSASTATHKTFSPRTPSYPSSSGFPSPKSRGSSTTTPLTDHEDIGNSEWEDDSDPLETYDPGDILPTPQMWTQLLETNTNSVILAALERGYEGWKRKYQNSASESGSNAGAEPDKRDESQKQRSGATGSSRKRLHSELDDDSGDENPEERRRCGPRPKPTPSDADSPRRLLACPFWKEDSSHWKECFRYKLKRIRDVKQHLRRSHCRSYCVRCGAEFENAGELDLHCKQDQPCDKVIFQAKWLSELQQKALRESRANPKLSLESQWYTIWDIVFPETPKPSSPYVDSTISEDLSSFLEFFNQRGSDIIRETGESLGFHPGLMQQRQLLQTFVARIYDRWASRAHAQRTAVPSPLQENPQLLQTGSEPDLAWAPPSSTDTQEYSTPALMDLTADTTTQQDRQTAPEASFTTPNYIEAVQNYHSLDPFTTATIESSVLWSNVPDYAGVVPNTSDNIMVQSGSTPLIQDNNAPFYIEEPTSLLHYDRDSDLFSIDDSTADQTSRFSEGTTRHERTTTAPTEDNLDLLNTEFDLQAASLEISHLDSLDVVFPDNFLWDHNMNLDEGGESSQELWMI</sequence>
<feature type="region of interest" description="Disordered" evidence="1">
    <location>
        <begin position="194"/>
        <end position="260"/>
    </location>
</feature>
<dbReference type="RefSeq" id="XP_062732998.1">
    <property type="nucleotide sequence ID" value="XM_062877264.1"/>
</dbReference>
<evidence type="ECO:0000313" key="2">
    <source>
        <dbReference type="EMBL" id="KAK4644022.1"/>
    </source>
</evidence>
<accession>A0ABR0FM87</accession>
<dbReference type="EMBL" id="JAFFGZ010000005">
    <property type="protein sequence ID" value="KAK4644022.1"/>
    <property type="molecule type" value="Genomic_DNA"/>
</dbReference>